<evidence type="ECO:0000256" key="5">
    <source>
        <dbReference type="SAM" id="Phobius"/>
    </source>
</evidence>
<evidence type="ECO:0000256" key="3">
    <source>
        <dbReference type="ARBA" id="ARBA00022989"/>
    </source>
</evidence>
<evidence type="ECO:0000313" key="7">
    <source>
        <dbReference type="Proteomes" id="UP001172036"/>
    </source>
</evidence>
<keyword evidence="3 5" id="KW-1133">Transmembrane helix</keyword>
<protein>
    <submittedName>
        <fullName evidence="6">Energy-coupling factor transporter transmembrane protein EcfT</fullName>
    </submittedName>
</protein>
<keyword evidence="4 5" id="KW-0472">Membrane</keyword>
<keyword evidence="2 5" id="KW-0812">Transmembrane</keyword>
<feature type="transmembrane region" description="Helical" evidence="5">
    <location>
        <begin position="141"/>
        <end position="159"/>
    </location>
</feature>
<keyword evidence="7" id="KW-1185">Reference proteome</keyword>
<feature type="transmembrane region" description="Helical" evidence="5">
    <location>
        <begin position="84"/>
        <end position="105"/>
    </location>
</feature>
<dbReference type="PANTHER" id="PTHR33514:SF13">
    <property type="entry name" value="PROTEIN ABCI12, CHLOROPLASTIC"/>
    <property type="match status" value="1"/>
</dbReference>
<gene>
    <name evidence="6" type="ORF">OC680_01195</name>
</gene>
<feature type="transmembrane region" description="Helical" evidence="5">
    <location>
        <begin position="226"/>
        <end position="244"/>
    </location>
</feature>
<name>A0ABT9DEM1_9MOLU</name>
<evidence type="ECO:0000313" key="6">
    <source>
        <dbReference type="EMBL" id="MDO8168097.1"/>
    </source>
</evidence>
<proteinExistence type="predicted"/>
<feature type="transmembrane region" description="Helical" evidence="5">
    <location>
        <begin position="316"/>
        <end position="334"/>
    </location>
</feature>
<organism evidence="6 7">
    <name type="scientific">Candidatus Phytoplasma melaleucae</name>
    <dbReference type="NCBI Taxonomy" id="2982630"/>
    <lineage>
        <taxon>Bacteria</taxon>
        <taxon>Bacillati</taxon>
        <taxon>Mycoplasmatota</taxon>
        <taxon>Mollicutes</taxon>
        <taxon>Acholeplasmatales</taxon>
        <taxon>Acholeplasmataceae</taxon>
        <taxon>Candidatus Phytoplasma</taxon>
    </lineage>
</organism>
<dbReference type="RefSeq" id="WP_304515301.1">
    <property type="nucleotide sequence ID" value="NZ_JAOSID010000004.1"/>
</dbReference>
<evidence type="ECO:0000256" key="1">
    <source>
        <dbReference type="ARBA" id="ARBA00004141"/>
    </source>
</evidence>
<dbReference type="CDD" id="cd16914">
    <property type="entry name" value="EcfT"/>
    <property type="match status" value="1"/>
</dbReference>
<accession>A0ABT9DEM1</accession>
<evidence type="ECO:0000256" key="4">
    <source>
        <dbReference type="ARBA" id="ARBA00023136"/>
    </source>
</evidence>
<feature type="transmembrane region" description="Helical" evidence="5">
    <location>
        <begin position="117"/>
        <end position="134"/>
    </location>
</feature>
<feature type="transmembrane region" description="Helical" evidence="5">
    <location>
        <begin position="52"/>
        <end position="72"/>
    </location>
</feature>
<evidence type="ECO:0000256" key="2">
    <source>
        <dbReference type="ARBA" id="ARBA00022692"/>
    </source>
</evidence>
<dbReference type="Pfam" id="PF02361">
    <property type="entry name" value="CbiQ"/>
    <property type="match status" value="1"/>
</dbReference>
<dbReference type="PANTHER" id="PTHR33514">
    <property type="entry name" value="PROTEIN ABCI12, CHLOROPLASTIC"/>
    <property type="match status" value="1"/>
</dbReference>
<comment type="subcellular location">
    <subcellularLocation>
        <location evidence="1">Membrane</location>
        <topology evidence="1">Multi-pass membrane protein</topology>
    </subcellularLocation>
</comment>
<reference evidence="6 7" key="1">
    <citation type="journal article" date="2023" name="Int. J. Syst. Evol. Microbiol.">
        <title>The observation of taxonomic boundaries for the 16SrII and 16SrXXV phytoplasmas using genome-based delimitation.</title>
        <authorList>
            <person name="Rodrigues Jardim B."/>
            <person name="Tran-Nguyen L.T.T."/>
            <person name="Gambley C."/>
            <person name="Al-Sadi A.M."/>
            <person name="Al-Subhi A.M."/>
            <person name="Foissac X."/>
            <person name="Salar P."/>
            <person name="Cai H."/>
            <person name="Yang J.Y."/>
            <person name="Davis R."/>
            <person name="Jones L."/>
            <person name="Rodoni B."/>
            <person name="Constable F.E."/>
        </authorList>
    </citation>
    <scope>NUCLEOTIDE SEQUENCE [LARGE SCALE GENOMIC DNA]</scope>
    <source>
        <strain evidence="6">BAWM-155c</strain>
    </source>
</reference>
<feature type="transmembrane region" description="Helical" evidence="5">
    <location>
        <begin position="270"/>
        <end position="286"/>
    </location>
</feature>
<dbReference type="Proteomes" id="UP001172036">
    <property type="component" value="Unassembled WGS sequence"/>
</dbReference>
<sequence>MIDNVYNDLYVQKQKSFLYFIHPSVKIISIICLFKVVLGLDITFLSELNHKRFLMIFLYSLFVFIFFLFLFFSSIEIDISFISLLKKISNFNFLIIFSLMVHLSLTRSSQHDIEICIWPIPYTLLLILIFAYILKKKINKYVYYILFFFFIFILPFLIYKLNFLAPNILQIFFLKPQHLLKILSLLIRILLILILFMLFGETTSFMEMNYGLENVLRPLKKIKFPLEFFSIVMSLIFMFIPFLLEETKKIIKAQMSRGINFYTKNILKKIYYLLSLLIPVFIISFRKSSVLANAMETRGYIVGASRTKLIHYKMTVQDYFVLCFCLLLCVWSFLC</sequence>
<comment type="caution">
    <text evidence="6">The sequence shown here is derived from an EMBL/GenBank/DDBJ whole genome shotgun (WGS) entry which is preliminary data.</text>
</comment>
<dbReference type="EMBL" id="JAOSID010000004">
    <property type="protein sequence ID" value="MDO8168097.1"/>
    <property type="molecule type" value="Genomic_DNA"/>
</dbReference>
<dbReference type="InterPro" id="IPR003339">
    <property type="entry name" value="ABC/ECF_trnsptr_transmembrane"/>
</dbReference>
<feature type="transmembrane region" description="Helical" evidence="5">
    <location>
        <begin position="17"/>
        <end position="40"/>
    </location>
</feature>
<feature type="transmembrane region" description="Helical" evidence="5">
    <location>
        <begin position="179"/>
        <end position="199"/>
    </location>
</feature>